<gene>
    <name evidence="13 14" type="primary">LOC113509200</name>
</gene>
<comment type="subcellular location">
    <subcellularLocation>
        <location evidence="1">Nucleus</location>
    </subcellularLocation>
</comment>
<accession>A0ABM3MA03</accession>
<keyword evidence="7" id="KW-0804">Transcription</keyword>
<evidence type="ECO:0000313" key="13">
    <source>
        <dbReference type="RefSeq" id="XP_052748266.1"/>
    </source>
</evidence>
<keyword evidence="6" id="KW-0805">Transcription regulation</keyword>
<feature type="domain" description="C2H2-type" evidence="10">
    <location>
        <begin position="195"/>
        <end position="222"/>
    </location>
</feature>
<protein>
    <submittedName>
        <fullName evidence="13 14">Zinc finger protein 267-like</fullName>
    </submittedName>
</protein>
<evidence type="ECO:0000256" key="8">
    <source>
        <dbReference type="ARBA" id="ARBA00023242"/>
    </source>
</evidence>
<evidence type="ECO:0000256" key="6">
    <source>
        <dbReference type="ARBA" id="ARBA00023015"/>
    </source>
</evidence>
<dbReference type="PANTHER" id="PTHR24399">
    <property type="entry name" value="ZINC FINGER AND BTB DOMAIN-CONTAINING"/>
    <property type="match status" value="1"/>
</dbReference>
<dbReference type="InterPro" id="IPR003656">
    <property type="entry name" value="Znf_BED"/>
</dbReference>
<evidence type="ECO:0000259" key="10">
    <source>
        <dbReference type="PROSITE" id="PS50157"/>
    </source>
</evidence>
<dbReference type="GeneID" id="113509200"/>
<dbReference type="Gene3D" id="3.30.160.60">
    <property type="entry name" value="Classic Zinc Finger"/>
    <property type="match status" value="7"/>
</dbReference>
<keyword evidence="2" id="KW-0479">Metal-binding</keyword>
<feature type="domain" description="C2H2-type" evidence="10">
    <location>
        <begin position="332"/>
        <end position="359"/>
    </location>
</feature>
<feature type="domain" description="C2H2-type" evidence="10">
    <location>
        <begin position="395"/>
        <end position="423"/>
    </location>
</feature>
<keyword evidence="3" id="KW-0677">Repeat</keyword>
<dbReference type="PANTHER" id="PTHR24399:SF23">
    <property type="entry name" value="C2H2-TYPE DOMAIN-CONTAINING PROTEIN"/>
    <property type="match status" value="1"/>
</dbReference>
<evidence type="ECO:0000313" key="14">
    <source>
        <dbReference type="RefSeq" id="XP_052748267.1"/>
    </source>
</evidence>
<proteinExistence type="predicted"/>
<dbReference type="PROSITE" id="PS50808">
    <property type="entry name" value="ZF_BED"/>
    <property type="match status" value="1"/>
</dbReference>
<reference evidence="13 14" key="1">
    <citation type="submission" date="2025-05" db="UniProtKB">
        <authorList>
            <consortium name="RefSeq"/>
        </authorList>
    </citation>
    <scope>IDENTIFICATION</scope>
    <source>
        <tissue evidence="13 14">Whole larvae</tissue>
    </source>
</reference>
<keyword evidence="12" id="KW-1185">Reference proteome</keyword>
<dbReference type="Pfam" id="PF00096">
    <property type="entry name" value="zf-C2H2"/>
    <property type="match status" value="3"/>
</dbReference>
<dbReference type="RefSeq" id="XP_052748266.1">
    <property type="nucleotide sequence ID" value="XM_052892306.1"/>
</dbReference>
<name>A0ABM3MA03_GALME</name>
<keyword evidence="8" id="KW-0539">Nucleus</keyword>
<feature type="domain" description="C2H2-type" evidence="10">
    <location>
        <begin position="484"/>
        <end position="512"/>
    </location>
</feature>
<keyword evidence="5" id="KW-0862">Zinc</keyword>
<evidence type="ECO:0000256" key="9">
    <source>
        <dbReference type="PROSITE-ProRule" id="PRU00042"/>
    </source>
</evidence>
<dbReference type="InterPro" id="IPR013087">
    <property type="entry name" value="Znf_C2H2_type"/>
</dbReference>
<evidence type="ECO:0000256" key="4">
    <source>
        <dbReference type="ARBA" id="ARBA00022771"/>
    </source>
</evidence>
<dbReference type="Proteomes" id="UP001652740">
    <property type="component" value="Unplaced"/>
</dbReference>
<dbReference type="PROSITE" id="PS00028">
    <property type="entry name" value="ZINC_FINGER_C2H2_1"/>
    <property type="match status" value="10"/>
</dbReference>
<evidence type="ECO:0000256" key="1">
    <source>
        <dbReference type="ARBA" id="ARBA00004123"/>
    </source>
</evidence>
<evidence type="ECO:0000256" key="5">
    <source>
        <dbReference type="ARBA" id="ARBA00022833"/>
    </source>
</evidence>
<keyword evidence="4 9" id="KW-0863">Zinc-finger</keyword>
<feature type="domain" description="C2H2-type" evidence="10">
    <location>
        <begin position="250"/>
        <end position="278"/>
    </location>
</feature>
<organism evidence="12 14">
    <name type="scientific">Galleria mellonella</name>
    <name type="common">Greater wax moth</name>
    <dbReference type="NCBI Taxonomy" id="7137"/>
    <lineage>
        <taxon>Eukaryota</taxon>
        <taxon>Metazoa</taxon>
        <taxon>Ecdysozoa</taxon>
        <taxon>Arthropoda</taxon>
        <taxon>Hexapoda</taxon>
        <taxon>Insecta</taxon>
        <taxon>Pterygota</taxon>
        <taxon>Neoptera</taxon>
        <taxon>Endopterygota</taxon>
        <taxon>Lepidoptera</taxon>
        <taxon>Glossata</taxon>
        <taxon>Ditrysia</taxon>
        <taxon>Pyraloidea</taxon>
        <taxon>Pyralidae</taxon>
        <taxon>Galleriinae</taxon>
        <taxon>Galleria</taxon>
    </lineage>
</organism>
<evidence type="ECO:0000256" key="3">
    <source>
        <dbReference type="ARBA" id="ARBA00022737"/>
    </source>
</evidence>
<feature type="domain" description="C2H2-type" evidence="10">
    <location>
        <begin position="305"/>
        <end position="328"/>
    </location>
</feature>
<feature type="domain" description="C2H2-type" evidence="10">
    <location>
        <begin position="224"/>
        <end position="251"/>
    </location>
</feature>
<dbReference type="PROSITE" id="PS50157">
    <property type="entry name" value="ZINC_FINGER_C2H2_2"/>
    <property type="match status" value="10"/>
</dbReference>
<dbReference type="SUPFAM" id="SSF57667">
    <property type="entry name" value="beta-beta-alpha zinc fingers"/>
    <property type="match status" value="5"/>
</dbReference>
<dbReference type="InterPro" id="IPR036236">
    <property type="entry name" value="Znf_C2H2_sf"/>
</dbReference>
<dbReference type="Pfam" id="PF13894">
    <property type="entry name" value="zf-C2H2_4"/>
    <property type="match status" value="1"/>
</dbReference>
<evidence type="ECO:0000256" key="7">
    <source>
        <dbReference type="ARBA" id="ARBA00023163"/>
    </source>
</evidence>
<evidence type="ECO:0000259" key="11">
    <source>
        <dbReference type="PROSITE" id="PS50808"/>
    </source>
</evidence>
<dbReference type="SMART" id="SM00355">
    <property type="entry name" value="ZnF_C2H2"/>
    <property type="match status" value="11"/>
</dbReference>
<feature type="domain" description="C2H2-type" evidence="10">
    <location>
        <begin position="424"/>
        <end position="452"/>
    </location>
</feature>
<feature type="domain" description="C2H2-type" evidence="10">
    <location>
        <begin position="456"/>
        <end position="483"/>
    </location>
</feature>
<sequence>MEEINSSSDKYNLCSMCLSADRKLCRAGNIAFIDEISKIKLIKCLDICEMAVCWECEANMKNIIAFRNKVLKAQSVIRDLMKNSVCCQPVQSLSRLKPTIIDNAEIVMLQSSIDVKVENIFIEDPDVSEACDIPLENIKEEDEEYVGNNEESKDISICDENIDQNIYTVVSLSEEEMRNERDKRRTSSRFNKCTVKCVKCVEIFSNTKCLYYHMRRHDKDAGEFLCSICEQRFTLESEMTNHRLTHYRHYKCRICELEFHNEDLILRHHRDNHSENGYACEVCNTVYQTKRLYQLHRRSKHKGRKSCPTCHKELGPNTNLKKHMLTHTSVTYECEVCNKKYRNVWSLRTHRQSHNVQKNEAAYCAECDVQYKTVYSYWTHVRTSLKHVSLEDLKYKCKYCSKRCASASSLKYHMESVHTKEMNYSCKQCDQAFNTTKRLRVHVRFKHEGKSKPKNKICCICSKAFSTKVGLQQHMNSHTGARPYVCKVCEASFSHSGALYTHTKLLHKRQKRQKPDKTSQN</sequence>
<evidence type="ECO:0000313" key="12">
    <source>
        <dbReference type="Proteomes" id="UP001652740"/>
    </source>
</evidence>
<feature type="domain" description="BED-type" evidence="11">
    <location>
        <begin position="372"/>
        <end position="425"/>
    </location>
</feature>
<dbReference type="RefSeq" id="XP_052748267.1">
    <property type="nucleotide sequence ID" value="XM_052892307.1"/>
</dbReference>
<feature type="domain" description="C2H2-type" evidence="10">
    <location>
        <begin position="278"/>
        <end position="306"/>
    </location>
</feature>
<evidence type="ECO:0000256" key="2">
    <source>
        <dbReference type="ARBA" id="ARBA00022723"/>
    </source>
</evidence>